<keyword evidence="2" id="KW-1185">Reference proteome</keyword>
<reference evidence="2" key="1">
    <citation type="submission" date="2017-11" db="EMBL/GenBank/DDBJ databases">
        <authorList>
            <person name="Lima N.C."/>
            <person name="Parody-Merino A.M."/>
            <person name="Battley P.F."/>
            <person name="Fidler A.E."/>
            <person name="Prosdocimi F."/>
        </authorList>
    </citation>
    <scope>NUCLEOTIDE SEQUENCE [LARGE SCALE GENOMIC DNA]</scope>
</reference>
<protein>
    <submittedName>
        <fullName evidence="1">Uncharacterized protein</fullName>
    </submittedName>
</protein>
<dbReference type="Proteomes" id="UP000233556">
    <property type="component" value="Unassembled WGS sequence"/>
</dbReference>
<name>A0A2I0UBK1_LIMLA</name>
<evidence type="ECO:0000313" key="2">
    <source>
        <dbReference type="Proteomes" id="UP000233556"/>
    </source>
</evidence>
<reference evidence="2" key="2">
    <citation type="submission" date="2017-12" db="EMBL/GenBank/DDBJ databases">
        <title>Genome sequence of the Bar-tailed Godwit (Limosa lapponica baueri).</title>
        <authorList>
            <person name="Lima N.C.B."/>
            <person name="Parody-Merino A.M."/>
            <person name="Battley P.F."/>
            <person name="Fidler A.E."/>
            <person name="Prosdocimi F."/>
        </authorList>
    </citation>
    <scope>NUCLEOTIDE SEQUENCE [LARGE SCALE GENOMIC DNA]</scope>
</reference>
<dbReference type="EMBL" id="KZ505902">
    <property type="protein sequence ID" value="PKU43449.1"/>
    <property type="molecule type" value="Genomic_DNA"/>
</dbReference>
<organism evidence="1 2">
    <name type="scientific">Limosa lapponica baueri</name>
    <dbReference type="NCBI Taxonomy" id="1758121"/>
    <lineage>
        <taxon>Eukaryota</taxon>
        <taxon>Metazoa</taxon>
        <taxon>Chordata</taxon>
        <taxon>Craniata</taxon>
        <taxon>Vertebrata</taxon>
        <taxon>Euteleostomi</taxon>
        <taxon>Archelosauria</taxon>
        <taxon>Archosauria</taxon>
        <taxon>Dinosauria</taxon>
        <taxon>Saurischia</taxon>
        <taxon>Theropoda</taxon>
        <taxon>Coelurosauria</taxon>
        <taxon>Aves</taxon>
        <taxon>Neognathae</taxon>
        <taxon>Neoaves</taxon>
        <taxon>Charadriiformes</taxon>
        <taxon>Scolopacidae</taxon>
        <taxon>Limosa</taxon>
    </lineage>
</organism>
<sequence>MNFADGMNQGSIINAEEDHNMTVARLDDLENYDHRNVAGSSTPEEKVNLYLIESYRVVKCELVLSH</sequence>
<accession>A0A2I0UBK1</accession>
<gene>
    <name evidence="1" type="ORF">llap_6244</name>
</gene>
<proteinExistence type="predicted"/>
<evidence type="ECO:0000313" key="1">
    <source>
        <dbReference type="EMBL" id="PKU43449.1"/>
    </source>
</evidence>
<dbReference type="AlphaFoldDB" id="A0A2I0UBK1"/>